<evidence type="ECO:0000259" key="2">
    <source>
        <dbReference type="Pfam" id="PF01337"/>
    </source>
</evidence>
<dbReference type="SUPFAM" id="SSF52038">
    <property type="entry name" value="Barstar-related"/>
    <property type="match status" value="1"/>
</dbReference>
<gene>
    <name evidence="3" type="ORF">Sipo8835_29385</name>
</gene>
<name>A0AAE8VY49_9ACTN</name>
<reference evidence="3 4" key="1">
    <citation type="submission" date="2019-03" db="EMBL/GenBank/DDBJ databases">
        <title>Comparative genomic analyses of the sweetpotato soil rot pathogen, Streptomyces ipomoeae.</title>
        <authorList>
            <person name="Ruschel Soares N."/>
            <person name="Badger J.H."/>
            <person name="Huguet-Tapia J.C."/>
            <person name="Clark C.A."/>
            <person name="Pettis G.S."/>
        </authorList>
    </citation>
    <scope>NUCLEOTIDE SEQUENCE [LARGE SCALE GENOMIC DNA]</scope>
    <source>
        <strain evidence="3 4">88-35</strain>
    </source>
</reference>
<evidence type="ECO:0000313" key="4">
    <source>
        <dbReference type="Proteomes" id="UP000318720"/>
    </source>
</evidence>
<comment type="similarity">
    <text evidence="1">Belongs to the barstar family.</text>
</comment>
<evidence type="ECO:0000256" key="1">
    <source>
        <dbReference type="ARBA" id="ARBA00006845"/>
    </source>
</evidence>
<comment type="caution">
    <text evidence="3">The sequence shown here is derived from an EMBL/GenBank/DDBJ whole genome shotgun (WGS) entry which is preliminary data.</text>
</comment>
<protein>
    <submittedName>
        <fullName evidence="3">Barnase inhibitor</fullName>
    </submittedName>
</protein>
<organism evidence="3 4">
    <name type="scientific">Streptomyces ipomoeae</name>
    <dbReference type="NCBI Taxonomy" id="103232"/>
    <lineage>
        <taxon>Bacteria</taxon>
        <taxon>Bacillati</taxon>
        <taxon>Actinomycetota</taxon>
        <taxon>Actinomycetes</taxon>
        <taxon>Kitasatosporales</taxon>
        <taxon>Streptomycetaceae</taxon>
        <taxon>Streptomyces</taxon>
    </lineage>
</organism>
<dbReference type="InterPro" id="IPR035905">
    <property type="entry name" value="Barstar-like_sf"/>
</dbReference>
<accession>A0AAE8VY49</accession>
<dbReference type="Pfam" id="PF01337">
    <property type="entry name" value="Barstar"/>
    <property type="match status" value="1"/>
</dbReference>
<sequence>MSEMNEPLWWIRRWSAAEAPSPAAVDILGSRCRTTLDVFAEWSKALGFPGYFMHNWDSFEDCMFAVTRSAPLTVVIRDAAHLLADEPPRQLSTLLDILTGVTGRPANPPALLLLLDDTPDHLAALAERMTNA</sequence>
<feature type="domain" description="Barstar (barnase inhibitor)" evidence="2">
    <location>
        <begin position="25"/>
        <end position="101"/>
    </location>
</feature>
<dbReference type="Gene3D" id="3.30.370.10">
    <property type="entry name" value="Barstar-like"/>
    <property type="match status" value="1"/>
</dbReference>
<dbReference type="Proteomes" id="UP000318720">
    <property type="component" value="Unassembled WGS sequence"/>
</dbReference>
<proteinExistence type="inferred from homology"/>
<dbReference type="InterPro" id="IPR000468">
    <property type="entry name" value="Barstar"/>
</dbReference>
<dbReference type="AlphaFoldDB" id="A0AAE8VY49"/>
<dbReference type="EMBL" id="SPAZ01000237">
    <property type="protein sequence ID" value="TQE26439.1"/>
    <property type="molecule type" value="Genomic_DNA"/>
</dbReference>
<evidence type="ECO:0000313" key="3">
    <source>
        <dbReference type="EMBL" id="TQE26439.1"/>
    </source>
</evidence>